<dbReference type="AlphaFoldDB" id="A0A4Q7U153"/>
<keyword evidence="1" id="KW-0560">Oxidoreductase</keyword>
<gene>
    <name evidence="5" type="ORF">EV139_1270</name>
</gene>
<feature type="domain" description="Aldehyde dehydrogenase" evidence="4">
    <location>
        <begin position="728"/>
        <end position="1027"/>
    </location>
</feature>
<dbReference type="RefSeq" id="WP_272928644.1">
    <property type="nucleotide sequence ID" value="NZ_QYAG01000001.1"/>
</dbReference>
<evidence type="ECO:0000256" key="3">
    <source>
        <dbReference type="SAM" id="MobiDB-lite"/>
    </source>
</evidence>
<dbReference type="SUPFAM" id="SSF53720">
    <property type="entry name" value="ALDH-like"/>
    <property type="match status" value="1"/>
</dbReference>
<accession>A0A4Q7U153</accession>
<feature type="compositionally biased region" description="Low complexity" evidence="3">
    <location>
        <begin position="457"/>
        <end position="472"/>
    </location>
</feature>
<dbReference type="InterPro" id="IPR016161">
    <property type="entry name" value="Ald_DH/histidinol_DH"/>
</dbReference>
<feature type="domain" description="Aldehyde dehydrogenase" evidence="4">
    <location>
        <begin position="621"/>
        <end position="695"/>
    </location>
</feature>
<name>A0A4Q7U153_9MICO</name>
<dbReference type="GO" id="GO:0010133">
    <property type="term" value="P:L-proline catabolic process to L-glutamate"/>
    <property type="evidence" value="ECO:0007669"/>
    <property type="project" value="TreeGrafter"/>
</dbReference>
<evidence type="ECO:0000259" key="4">
    <source>
        <dbReference type="Pfam" id="PF00171"/>
    </source>
</evidence>
<evidence type="ECO:0000256" key="1">
    <source>
        <dbReference type="ARBA" id="ARBA00023002"/>
    </source>
</evidence>
<dbReference type="PANTHER" id="PTHR42862:SF1">
    <property type="entry name" value="DELTA-1-PYRROLINE-5-CARBOXYLATE DEHYDROGENASE 2, ISOFORM A-RELATED"/>
    <property type="match status" value="1"/>
</dbReference>
<proteinExistence type="predicted"/>
<organism evidence="5 6">
    <name type="scientific">Leucobacter luti</name>
    <dbReference type="NCBI Taxonomy" id="340320"/>
    <lineage>
        <taxon>Bacteria</taxon>
        <taxon>Bacillati</taxon>
        <taxon>Actinomycetota</taxon>
        <taxon>Actinomycetes</taxon>
        <taxon>Micrococcales</taxon>
        <taxon>Microbacteriaceae</taxon>
        <taxon>Leucobacter</taxon>
    </lineage>
</organism>
<dbReference type="Pfam" id="PF00171">
    <property type="entry name" value="Aldedh"/>
    <property type="match status" value="2"/>
</dbReference>
<dbReference type="Gene3D" id="3.40.605.10">
    <property type="entry name" value="Aldehyde Dehydrogenase, Chain A, domain 1"/>
    <property type="match status" value="1"/>
</dbReference>
<evidence type="ECO:0000313" key="5">
    <source>
        <dbReference type="EMBL" id="RZT67136.1"/>
    </source>
</evidence>
<dbReference type="InterPro" id="IPR016162">
    <property type="entry name" value="Ald_DH_N"/>
</dbReference>
<dbReference type="Gene3D" id="3.40.309.10">
    <property type="entry name" value="Aldehyde Dehydrogenase, Chain A, domain 2"/>
    <property type="match status" value="1"/>
</dbReference>
<evidence type="ECO:0000256" key="2">
    <source>
        <dbReference type="ARBA" id="ARBA00023027"/>
    </source>
</evidence>
<sequence>MAVSSSPQSPAWPGLVASAQDRAAAWLTDTGAREAEPARAPLGGMHHDPDSFDFTRRLLELVAGTEDTLASAVGLRDMAQEVPASMGARDRLAVRAGGAASLGLPWAVMPLARRWLRARLSSLVLATKLPTPDETPDATGGYAPGRLTALAEGLRLLREDGLVPVLDPLGDAVHGPARAAAEVRRLAALAAHSAVSHLVVDPARIAPGGTEWSAEADTAAAAAALQPILAAAAEHGTTVHLEPRSVHWARLVPGILARALVDPALDRARVGARVFAELPESREQYDQLSRWAQRRVVDGGAPSEIVIGVAGVAGAERIASILGGLAVPVIEDSTEIAAQMLRLTELALHPGRAAVLRPVIASEDPMLLAAAVELAAQRDISELVSLQLRAGVVPGLAETIAGQGVEVRGVLPVVAPREFAGAVDLLIGLASEAADPGSVASRAAALLPAEAAGSAETAGSAESAGSAVSGEAPEPAPPVITALDAERAAFAAAAELAAAPAPASHRTQLRAREWDPSERDSALFYRAPDEPARFDTGGLTAAVLGLSRGATGAFTLSELAPPRGIPALSESGFANEPNTDASLPANREWLREQLGHASDRVTELDATNDTIALSAADLDPVRAVASARESGERWSMHGPAARAVRLRRAALAVVAARDRLLQSLAADTGAPAGELDAEINAIVDAARYSGQLSEGLGAVRGASFVPGRLLLVASDAGTALSRQAEAVFSGLGAGSAVLWAVPQRFLGSATALIEECEAGGLTPGAVRVVATAAHGTVAELAANDEVDRALVLGDRGLGRELAHRRPDLRIEGQFRARGSILVAPTADRARAIADIVASGLRGAGTDLSAAHEVILLGGVARSREFRADLADAVRALRVGDTARPGTADPLGFDLGPLPEPPTAAGRRALTELGRGEEWLVEPRQLDESGRLWSPGVRLGVAPTSDFWTDALGVPVIGVIAVHTLVDALAVQNAPGSGSVAGLHSTDGDEILAWLEEVQAAALSINRATTDARIERQPSGGWNDAVMGLPALSGGPNRLLALGSWQLRQGTRSDTLHLRGLEPEVRLLIEAAQPSLSYEEFDAVRRAALADALVWRTAFGIDRDTVGLGIERNALRYRPVVTQLRLAENGAAAGLIRVLAAALLVRAPIAVSTGQLLAPEVAELLELQGVEVSLERDEDWIERLAVSGPLGPGDVPASRIRLIGGDATRVAEWMGGLDRAALWAEPVTMAGPVELLTLLREQSVSARANRHGLAVAVPGLDEVLGS</sequence>
<dbReference type="EMBL" id="SHKI01000003">
    <property type="protein sequence ID" value="RZT67136.1"/>
    <property type="molecule type" value="Genomic_DNA"/>
</dbReference>
<dbReference type="InterPro" id="IPR016163">
    <property type="entry name" value="Ald_DH_C"/>
</dbReference>
<keyword evidence="2" id="KW-0520">NAD</keyword>
<protein>
    <submittedName>
        <fullName evidence="5">RHH-type proline utilization regulon transcriptional repressor/proline dehydrogenase/delta 1-pyrroline-5-carboxylate dehydrogenase</fullName>
    </submittedName>
</protein>
<comment type="caution">
    <text evidence="5">The sequence shown here is derived from an EMBL/GenBank/DDBJ whole genome shotgun (WGS) entry which is preliminary data.</text>
</comment>
<dbReference type="PANTHER" id="PTHR42862">
    <property type="entry name" value="DELTA-1-PYRROLINE-5-CARBOXYLATE DEHYDROGENASE 1, ISOFORM A-RELATED"/>
    <property type="match status" value="1"/>
</dbReference>
<evidence type="ECO:0000313" key="6">
    <source>
        <dbReference type="Proteomes" id="UP000291832"/>
    </source>
</evidence>
<dbReference type="Gene3D" id="3.20.20.220">
    <property type="match status" value="1"/>
</dbReference>
<feature type="region of interest" description="Disordered" evidence="3">
    <location>
        <begin position="457"/>
        <end position="477"/>
    </location>
</feature>
<dbReference type="InterPro" id="IPR015590">
    <property type="entry name" value="Aldehyde_DH_dom"/>
</dbReference>
<dbReference type="GO" id="GO:0003842">
    <property type="term" value="F:L-glutamate gamma-semialdehyde dehydrogenase activity"/>
    <property type="evidence" value="ECO:0007669"/>
    <property type="project" value="TreeGrafter"/>
</dbReference>
<keyword evidence="6" id="KW-1185">Reference proteome</keyword>
<dbReference type="InterPro" id="IPR050485">
    <property type="entry name" value="Proline_metab_enzyme"/>
</dbReference>
<reference evidence="5 6" key="1">
    <citation type="journal article" date="2015" name="Stand. Genomic Sci.">
        <title>Genomic Encyclopedia of Bacterial and Archaeal Type Strains, Phase III: the genomes of soil and plant-associated and newly described type strains.</title>
        <authorList>
            <person name="Whitman W.B."/>
            <person name="Woyke T."/>
            <person name="Klenk H.P."/>
            <person name="Zhou Y."/>
            <person name="Lilburn T.G."/>
            <person name="Beck B.J."/>
            <person name="De Vos P."/>
            <person name="Vandamme P."/>
            <person name="Eisen J.A."/>
            <person name="Garrity G."/>
            <person name="Hugenholtz P."/>
            <person name="Kyrpides N.C."/>
        </authorList>
    </citation>
    <scope>NUCLEOTIDE SEQUENCE [LARGE SCALE GENOMIC DNA]</scope>
    <source>
        <strain evidence="5 6">RF6</strain>
    </source>
</reference>
<dbReference type="Proteomes" id="UP000291832">
    <property type="component" value="Unassembled WGS sequence"/>
</dbReference>
<dbReference type="GO" id="GO:0009898">
    <property type="term" value="C:cytoplasmic side of plasma membrane"/>
    <property type="evidence" value="ECO:0007669"/>
    <property type="project" value="TreeGrafter"/>
</dbReference>